<organism evidence="1 2">
    <name type="scientific">Thiothrix caldifontis</name>
    <dbReference type="NCBI Taxonomy" id="525918"/>
    <lineage>
        <taxon>Bacteria</taxon>
        <taxon>Pseudomonadati</taxon>
        <taxon>Pseudomonadota</taxon>
        <taxon>Gammaproteobacteria</taxon>
        <taxon>Thiotrichales</taxon>
        <taxon>Thiotrichaceae</taxon>
        <taxon>Thiothrix</taxon>
    </lineage>
</organism>
<dbReference type="OrthoDB" id="6272730at2"/>
<dbReference type="EMBL" id="FNQP01000006">
    <property type="protein sequence ID" value="SEA28451.1"/>
    <property type="molecule type" value="Genomic_DNA"/>
</dbReference>
<protein>
    <recommendedName>
        <fullName evidence="3">DUF3987 domain-containing protein</fullName>
    </recommendedName>
</protein>
<dbReference type="RefSeq" id="WP_093066522.1">
    <property type="nucleotide sequence ID" value="NZ_FNQP01000006.1"/>
</dbReference>
<sequence length="431" mass="47475">MSNVIKLPETGSLNTIEVEEAPSEFPIPHEGCYYGVAGRFAFDACLQSEADPIGVLIHLLTWAGAYFGNKAVLRLGDVEAPPRLFSVTASSAGGGKGTAAAPVRKLMQDYVNVQLRKMGLPLALYRDGPMSSGEGLAWAVRDPADTEDEDGNPTDKGITDKRLMILEEEFAAVLQAARREGNTVSAAIRRFWDTGNFSPLTKNNRVTVTDAHVCFVGHITYEELVKRLEQSEYATALASRILWICVRRPKIVAIPESIPVVKMLHYADAVAKAIQFSSDVNELTLSAQSLELWGTLALSLAKVNSPMSERSRVQVLRIACIFALLDCTDEVEPQHLRAATYIWDYCLGSVAYIFEGEQNEDEGKIIAALRKHGKLTTTQIRVNVFQQNIKSAAMNTLLKSLETQGRIKRSVKQRTDGRSGKPATFFELVRN</sequence>
<proteinExistence type="predicted"/>
<evidence type="ECO:0008006" key="3">
    <source>
        <dbReference type="Google" id="ProtNLM"/>
    </source>
</evidence>
<name>A0A1H3ZYE2_9GAMM</name>
<keyword evidence="2" id="KW-1185">Reference proteome</keyword>
<dbReference type="STRING" id="525918.SAMN05660964_01260"/>
<evidence type="ECO:0000313" key="2">
    <source>
        <dbReference type="Proteomes" id="UP000199397"/>
    </source>
</evidence>
<dbReference type="AlphaFoldDB" id="A0A1H3ZYE2"/>
<dbReference type="Proteomes" id="UP000199397">
    <property type="component" value="Unassembled WGS sequence"/>
</dbReference>
<accession>A0A1H3ZYE2</accession>
<gene>
    <name evidence="1" type="ORF">SAMN05660964_01260</name>
</gene>
<evidence type="ECO:0000313" key="1">
    <source>
        <dbReference type="EMBL" id="SEA28451.1"/>
    </source>
</evidence>
<reference evidence="1 2" key="1">
    <citation type="submission" date="2016-10" db="EMBL/GenBank/DDBJ databases">
        <authorList>
            <person name="de Groot N.N."/>
        </authorList>
    </citation>
    <scope>NUCLEOTIDE SEQUENCE [LARGE SCALE GENOMIC DNA]</scope>
    <source>
        <strain evidence="1 2">DSM 21228</strain>
    </source>
</reference>